<organism evidence="4 5">
    <name type="scientific">Lucilia cuprina</name>
    <name type="common">Green bottle fly</name>
    <name type="synonym">Australian sheep blowfly</name>
    <dbReference type="NCBI Taxonomy" id="7375"/>
    <lineage>
        <taxon>Eukaryota</taxon>
        <taxon>Metazoa</taxon>
        <taxon>Ecdysozoa</taxon>
        <taxon>Arthropoda</taxon>
        <taxon>Hexapoda</taxon>
        <taxon>Insecta</taxon>
        <taxon>Pterygota</taxon>
        <taxon>Neoptera</taxon>
        <taxon>Endopterygota</taxon>
        <taxon>Diptera</taxon>
        <taxon>Brachycera</taxon>
        <taxon>Muscomorpha</taxon>
        <taxon>Oestroidea</taxon>
        <taxon>Calliphoridae</taxon>
        <taxon>Luciliinae</taxon>
        <taxon>Lucilia</taxon>
    </lineage>
</organism>
<dbReference type="AlphaFoldDB" id="A0A0L0BPJ4"/>
<keyword evidence="1" id="KW-0732">Signal</keyword>
<evidence type="ECO:0000256" key="1">
    <source>
        <dbReference type="ARBA" id="ARBA00022729"/>
    </source>
</evidence>
<proteinExistence type="inferred from homology"/>
<keyword evidence="5" id="KW-1185">Reference proteome</keyword>
<keyword evidence="2" id="KW-0090">Biological rhythms</keyword>
<evidence type="ECO:0000256" key="2">
    <source>
        <dbReference type="ARBA" id="ARBA00023108"/>
    </source>
</evidence>
<dbReference type="Pfam" id="PF06585">
    <property type="entry name" value="JHBP"/>
    <property type="match status" value="2"/>
</dbReference>
<comment type="caution">
    <text evidence="4">The sequence shown here is derived from an EMBL/GenBank/DDBJ whole genome shotgun (WGS) entry which is preliminary data.</text>
</comment>
<gene>
    <name evidence="4" type="ORF">FF38_11463</name>
</gene>
<dbReference type="GO" id="GO:0007623">
    <property type="term" value="P:circadian rhythm"/>
    <property type="evidence" value="ECO:0007669"/>
    <property type="project" value="UniProtKB-ARBA"/>
</dbReference>
<protein>
    <submittedName>
        <fullName evidence="4">Protein takeout</fullName>
    </submittedName>
</protein>
<dbReference type="OMA" id="FWINTFL"/>
<sequence length="509" mass="57421">FLNCINILAPEIQKCKSSNNEDCITKSFMKVLELYSYGNAEFGLPNISAITLKELIFAESAADSPVQLNFKFNSVVVGGLEKLKVLRIQGFDKNLTKPLELDILVPQVTIDGDYIMNGKLLLLPLNGKGKGRVDFKNIVFKFKAKIELEQRNNKNFGKIKKLKCWSIEPKKIVFNLQNIGNNNAVLSESINAVINDNWFDLWKELKKNTTKAVEDVITNIISGILKKTYKSNTHRSNACKRLKSVNRLTRVYLNKLIMRFLNTILIITTIVYKIFAVYGGDLPPEIHKCKSSDNDQCIGKAIEQLYELYPNGNPDFGMPNVAALNLTNIKISRPNSNSAIQVNFEFIKCTVNGLEKAKILRTMGFDKELNKNIELDVFIPNLHLEGDYESTGKLLLLPLNGKGKGDIQLKDCKVEVRVKVVLEKRNGKNYAKIKKIKALIEPEQMLVKLDNIFNGNAVLSDTINDVINQNWKDVWSELQGGINQALEILIINVMSGILTELSTDDFYVD</sequence>
<name>A0A0L0BPJ4_LUCCU</name>
<evidence type="ECO:0000256" key="3">
    <source>
        <dbReference type="ARBA" id="ARBA00060902"/>
    </source>
</evidence>
<feature type="non-terminal residue" evidence="4">
    <location>
        <position position="1"/>
    </location>
</feature>
<dbReference type="InterPro" id="IPR010562">
    <property type="entry name" value="Haemolymph_juvenile_hormone-bd"/>
</dbReference>
<evidence type="ECO:0000313" key="4">
    <source>
        <dbReference type="EMBL" id="KNC21883.1"/>
    </source>
</evidence>
<dbReference type="PANTHER" id="PTHR11008:SF32">
    <property type="entry name" value="CIRCADIAN CLOCK-CONTROLLED PROTEIN DAYWAKE-RELATED"/>
    <property type="match status" value="1"/>
</dbReference>
<dbReference type="PANTHER" id="PTHR11008">
    <property type="entry name" value="PROTEIN TAKEOUT-LIKE PROTEIN"/>
    <property type="match status" value="1"/>
</dbReference>
<dbReference type="EMBL" id="JRES01001575">
    <property type="protein sequence ID" value="KNC21883.1"/>
    <property type="molecule type" value="Genomic_DNA"/>
</dbReference>
<accession>A0A0L0BPJ4</accession>
<dbReference type="Gene3D" id="3.15.10.30">
    <property type="entry name" value="Haemolymph juvenile hormone binding protein"/>
    <property type="match status" value="2"/>
</dbReference>
<comment type="similarity">
    <text evidence="3">Belongs to the TO family.</text>
</comment>
<dbReference type="GO" id="GO:0005615">
    <property type="term" value="C:extracellular space"/>
    <property type="evidence" value="ECO:0007669"/>
    <property type="project" value="TreeGrafter"/>
</dbReference>
<dbReference type="Proteomes" id="UP000037069">
    <property type="component" value="Unassembled WGS sequence"/>
</dbReference>
<dbReference type="InterPro" id="IPR038606">
    <property type="entry name" value="To_sf"/>
</dbReference>
<evidence type="ECO:0000313" key="5">
    <source>
        <dbReference type="Proteomes" id="UP000037069"/>
    </source>
</evidence>
<dbReference type="OrthoDB" id="8190514at2759"/>
<reference evidence="4 5" key="1">
    <citation type="journal article" date="2015" name="Nat. Commun.">
        <title>Lucilia cuprina genome unlocks parasitic fly biology to underpin future interventions.</title>
        <authorList>
            <person name="Anstead C.A."/>
            <person name="Korhonen P.K."/>
            <person name="Young N.D."/>
            <person name="Hall R.S."/>
            <person name="Jex A.R."/>
            <person name="Murali S.C."/>
            <person name="Hughes D.S."/>
            <person name="Lee S.F."/>
            <person name="Perry T."/>
            <person name="Stroehlein A.J."/>
            <person name="Ansell B.R."/>
            <person name="Breugelmans B."/>
            <person name="Hofmann A."/>
            <person name="Qu J."/>
            <person name="Dugan S."/>
            <person name="Lee S.L."/>
            <person name="Chao H."/>
            <person name="Dinh H."/>
            <person name="Han Y."/>
            <person name="Doddapaneni H.V."/>
            <person name="Worley K.C."/>
            <person name="Muzny D.M."/>
            <person name="Ioannidis P."/>
            <person name="Waterhouse R.M."/>
            <person name="Zdobnov E.M."/>
            <person name="James P.J."/>
            <person name="Bagnall N.H."/>
            <person name="Kotze A.C."/>
            <person name="Gibbs R.A."/>
            <person name="Richards S."/>
            <person name="Batterham P."/>
            <person name="Gasser R.B."/>
        </authorList>
    </citation>
    <scope>NUCLEOTIDE SEQUENCE [LARGE SCALE GENOMIC DNA]</scope>
    <source>
        <strain evidence="4 5">LS</strain>
        <tissue evidence="4">Full body</tissue>
    </source>
</reference>
<dbReference type="SMART" id="SM00700">
    <property type="entry name" value="JHBP"/>
    <property type="match status" value="2"/>
</dbReference>
<dbReference type="FunFam" id="3.15.10.30:FF:000001">
    <property type="entry name" value="Takeout-like protein 1"/>
    <property type="match status" value="2"/>
</dbReference>